<evidence type="ECO:0000313" key="2">
    <source>
        <dbReference type="Proteomes" id="UP000194873"/>
    </source>
</evidence>
<sequence>MGLFSIFSNKAVNSGGYTSKTYKLKNMKLIIKAENVDAPGTKVYIQLFTRPIPLYGGTVEATSRQMADTTEFFADVEGLISFMHKSPELGKQSSYDALKNSCTKHIQQYGRLIDTDLDMYLYCLMHIVNAVDVACIGKNFDVNKGAALFQEMKEAMYETFPRYIFVNRYNPLSPNPFDKYELVPLSELR</sequence>
<comment type="caution">
    <text evidence="1">The sequence shown here is derived from an EMBL/GenBank/DDBJ whole genome shotgun (WGS) entry which is preliminary data.</text>
</comment>
<name>A0A243W814_9BACT</name>
<dbReference type="AlphaFoldDB" id="A0A243W814"/>
<reference evidence="1 2" key="1">
    <citation type="submission" date="2017-01" db="EMBL/GenBank/DDBJ databases">
        <title>A new Hymenobacter.</title>
        <authorList>
            <person name="Liang Y."/>
            <person name="Feng F."/>
        </authorList>
    </citation>
    <scope>NUCLEOTIDE SEQUENCE [LARGE SCALE GENOMIC DNA]</scope>
    <source>
        <strain evidence="1">MIMBbqt21</strain>
    </source>
</reference>
<protein>
    <submittedName>
        <fullName evidence="1">Uncharacterized protein</fullName>
    </submittedName>
</protein>
<evidence type="ECO:0000313" key="1">
    <source>
        <dbReference type="EMBL" id="OUJ69945.1"/>
    </source>
</evidence>
<dbReference type="Proteomes" id="UP000194873">
    <property type="component" value="Unassembled WGS sequence"/>
</dbReference>
<keyword evidence="2" id="KW-1185">Reference proteome</keyword>
<proteinExistence type="predicted"/>
<accession>A0A243W814</accession>
<organism evidence="1 2">
    <name type="scientific">Hymenobacter crusticola</name>
    <dbReference type="NCBI Taxonomy" id="1770526"/>
    <lineage>
        <taxon>Bacteria</taxon>
        <taxon>Pseudomonadati</taxon>
        <taxon>Bacteroidota</taxon>
        <taxon>Cytophagia</taxon>
        <taxon>Cytophagales</taxon>
        <taxon>Hymenobacteraceae</taxon>
        <taxon>Hymenobacter</taxon>
    </lineage>
</organism>
<gene>
    <name evidence="1" type="ORF">BXP70_25730</name>
</gene>
<dbReference type="EMBL" id="MTSE01000028">
    <property type="protein sequence ID" value="OUJ69945.1"/>
    <property type="molecule type" value="Genomic_DNA"/>
</dbReference>